<sequence length="147" mass="16312">MGTVSLPASYGHVRTSYKRRKRRHTRMYGAFVVVIFISWLWSPVKGQLQVLFRTFRFSGSRDFCVTPSLDCRLTLLPRRRAVPASPALAQLCPSQGNQEDCPGPLWRAGLPQSLLLTPVHKSEPKHQVGGGGGTQEGSSPSFLILQH</sequence>
<dbReference type="AlphaFoldDB" id="A0A7J7Y564"/>
<protein>
    <submittedName>
        <fullName evidence="3">Uncharacterized protein</fullName>
    </submittedName>
</protein>
<feature type="transmembrane region" description="Helical" evidence="2">
    <location>
        <begin position="27"/>
        <end position="44"/>
    </location>
</feature>
<name>A0A7J7Y564_RHIFE</name>
<evidence type="ECO:0000256" key="2">
    <source>
        <dbReference type="SAM" id="Phobius"/>
    </source>
</evidence>
<dbReference type="EMBL" id="JACAGC010000007">
    <property type="protein sequence ID" value="KAF6357059.1"/>
    <property type="molecule type" value="Genomic_DNA"/>
</dbReference>
<proteinExistence type="predicted"/>
<accession>A0A7J7Y564</accession>
<gene>
    <name evidence="3" type="ORF">mRhiFer1_009992</name>
</gene>
<dbReference type="Proteomes" id="UP000585614">
    <property type="component" value="Unassembled WGS sequence"/>
</dbReference>
<reference evidence="3 4" key="1">
    <citation type="journal article" date="2020" name="Nature">
        <title>Six reference-quality genomes reveal evolution of bat adaptations.</title>
        <authorList>
            <person name="Jebb D."/>
            <person name="Huang Z."/>
            <person name="Pippel M."/>
            <person name="Hughes G.M."/>
            <person name="Lavrichenko K."/>
            <person name="Devanna P."/>
            <person name="Winkler S."/>
            <person name="Jermiin L.S."/>
            <person name="Skirmuntt E.C."/>
            <person name="Katzourakis A."/>
            <person name="Burkitt-Gray L."/>
            <person name="Ray D.A."/>
            <person name="Sullivan K.A.M."/>
            <person name="Roscito J.G."/>
            <person name="Kirilenko B.M."/>
            <person name="Davalos L.M."/>
            <person name="Corthals A.P."/>
            <person name="Power M.L."/>
            <person name="Jones G."/>
            <person name="Ransome R.D."/>
            <person name="Dechmann D.K.N."/>
            <person name="Locatelli A.G."/>
            <person name="Puechmaille S.J."/>
            <person name="Fedrigo O."/>
            <person name="Jarvis E.D."/>
            <person name="Hiller M."/>
            <person name="Vernes S.C."/>
            <person name="Myers E.W."/>
            <person name="Teeling E.C."/>
        </authorList>
    </citation>
    <scope>NUCLEOTIDE SEQUENCE [LARGE SCALE GENOMIC DNA]</scope>
    <source>
        <strain evidence="3">MRhiFer1</strain>
        <tissue evidence="3">Lung</tissue>
    </source>
</reference>
<feature type="region of interest" description="Disordered" evidence="1">
    <location>
        <begin position="122"/>
        <end position="147"/>
    </location>
</feature>
<keyword evidence="2" id="KW-0812">Transmembrane</keyword>
<evidence type="ECO:0000313" key="4">
    <source>
        <dbReference type="Proteomes" id="UP000585614"/>
    </source>
</evidence>
<evidence type="ECO:0000256" key="1">
    <source>
        <dbReference type="SAM" id="MobiDB-lite"/>
    </source>
</evidence>
<keyword evidence="2" id="KW-0472">Membrane</keyword>
<keyword evidence="2" id="KW-1133">Transmembrane helix</keyword>
<comment type="caution">
    <text evidence="3">The sequence shown here is derived from an EMBL/GenBank/DDBJ whole genome shotgun (WGS) entry which is preliminary data.</text>
</comment>
<evidence type="ECO:0000313" key="3">
    <source>
        <dbReference type="EMBL" id="KAF6357059.1"/>
    </source>
</evidence>
<organism evidence="3 4">
    <name type="scientific">Rhinolophus ferrumequinum</name>
    <name type="common">Greater horseshoe bat</name>
    <dbReference type="NCBI Taxonomy" id="59479"/>
    <lineage>
        <taxon>Eukaryota</taxon>
        <taxon>Metazoa</taxon>
        <taxon>Chordata</taxon>
        <taxon>Craniata</taxon>
        <taxon>Vertebrata</taxon>
        <taxon>Euteleostomi</taxon>
        <taxon>Mammalia</taxon>
        <taxon>Eutheria</taxon>
        <taxon>Laurasiatheria</taxon>
        <taxon>Chiroptera</taxon>
        <taxon>Yinpterochiroptera</taxon>
        <taxon>Rhinolophoidea</taxon>
        <taxon>Rhinolophidae</taxon>
        <taxon>Rhinolophinae</taxon>
        <taxon>Rhinolophus</taxon>
    </lineage>
</organism>